<dbReference type="SMART" id="SM00862">
    <property type="entry name" value="Trans_reg_C"/>
    <property type="match status" value="1"/>
</dbReference>
<evidence type="ECO:0000256" key="2">
    <source>
        <dbReference type="ARBA" id="ARBA00022553"/>
    </source>
</evidence>
<comment type="function">
    <text evidence="7">May play the central regulatory role in sporulation. It may be an element of the effector pathway responsible for the activation of sporulation genes in response to nutritional stress. Spo0A may act in concert with spo0H (a sigma factor) to control the expression of some genes that are critical to the sporulation process.</text>
</comment>
<dbReference type="Gene3D" id="6.10.250.690">
    <property type="match status" value="1"/>
</dbReference>
<keyword evidence="4" id="KW-0805">Transcription regulation</keyword>
<feature type="modified residue" description="4-aspartylphosphate" evidence="8">
    <location>
        <position position="52"/>
    </location>
</feature>
<evidence type="ECO:0000256" key="6">
    <source>
        <dbReference type="ARBA" id="ARBA00023163"/>
    </source>
</evidence>
<dbReference type="FunFam" id="1.10.10.10:FF:000018">
    <property type="entry name" value="DNA-binding response regulator ResD"/>
    <property type="match status" value="1"/>
</dbReference>
<keyword evidence="2 8" id="KW-0597">Phosphoprotein</keyword>
<accession>A0A9D2IF48</accession>
<dbReference type="AlphaFoldDB" id="A0A9D2IF48"/>
<dbReference type="PANTHER" id="PTHR48111:SF1">
    <property type="entry name" value="TWO-COMPONENT RESPONSE REGULATOR ORR33"/>
    <property type="match status" value="1"/>
</dbReference>
<dbReference type="Pfam" id="PF00486">
    <property type="entry name" value="Trans_reg_C"/>
    <property type="match status" value="1"/>
</dbReference>
<dbReference type="Gene3D" id="3.40.50.2300">
    <property type="match status" value="1"/>
</dbReference>
<evidence type="ECO:0000313" key="13">
    <source>
        <dbReference type="Proteomes" id="UP000824024"/>
    </source>
</evidence>
<dbReference type="EMBL" id="DXCH01000059">
    <property type="protein sequence ID" value="HIZ06747.1"/>
    <property type="molecule type" value="Genomic_DNA"/>
</dbReference>
<reference evidence="12" key="1">
    <citation type="journal article" date="2021" name="PeerJ">
        <title>Extensive microbial diversity within the chicken gut microbiome revealed by metagenomics and culture.</title>
        <authorList>
            <person name="Gilroy R."/>
            <person name="Ravi A."/>
            <person name="Getino M."/>
            <person name="Pursley I."/>
            <person name="Horton D.L."/>
            <person name="Alikhan N.F."/>
            <person name="Baker D."/>
            <person name="Gharbi K."/>
            <person name="Hall N."/>
            <person name="Watson M."/>
            <person name="Adriaenssens E.M."/>
            <person name="Foster-Nyarko E."/>
            <person name="Jarju S."/>
            <person name="Secka A."/>
            <person name="Antonio M."/>
            <person name="Oren A."/>
            <person name="Chaudhuri R.R."/>
            <person name="La Ragione R."/>
            <person name="Hildebrand F."/>
            <person name="Pallen M.J."/>
        </authorList>
    </citation>
    <scope>NUCLEOTIDE SEQUENCE</scope>
    <source>
        <strain evidence="12">CHK192-9172</strain>
    </source>
</reference>
<dbReference type="PANTHER" id="PTHR48111">
    <property type="entry name" value="REGULATOR OF RPOS"/>
    <property type="match status" value="1"/>
</dbReference>
<dbReference type="InterPro" id="IPR001789">
    <property type="entry name" value="Sig_transdc_resp-reg_receiver"/>
</dbReference>
<evidence type="ECO:0000256" key="1">
    <source>
        <dbReference type="ARBA" id="ARBA00018672"/>
    </source>
</evidence>
<reference evidence="12" key="2">
    <citation type="submission" date="2021-04" db="EMBL/GenBank/DDBJ databases">
        <authorList>
            <person name="Gilroy R."/>
        </authorList>
    </citation>
    <scope>NUCLEOTIDE SEQUENCE</scope>
    <source>
        <strain evidence="12">CHK192-9172</strain>
    </source>
</reference>
<sequence length="235" mass="27357">MYRILIADDEKLIRTAVHEFAGFLGYEVTEAENGIEAVRLCRQNDFDIIIMDVMMPVLDGFTAFRKIREFKDIPVLMLSAKSQEYDKLYGFELGIEDYVVKPFSMKELMARVNVIIQRHRKIKQAGQAHEETERIEEDGLVIDPAAREAALNGEMLELRPKEFELLLFLVTNKNIVFSRESLLEKVWGYDYEGDDRTVDSQIKLLRQALGDYRTHIVTCRGIGYKFTTDEYEVQR</sequence>
<evidence type="ECO:0000313" key="12">
    <source>
        <dbReference type="EMBL" id="HIZ06747.1"/>
    </source>
</evidence>
<dbReference type="Gene3D" id="1.10.10.10">
    <property type="entry name" value="Winged helix-like DNA-binding domain superfamily/Winged helix DNA-binding domain"/>
    <property type="match status" value="1"/>
</dbReference>
<dbReference type="InterPro" id="IPR011006">
    <property type="entry name" value="CheY-like_superfamily"/>
</dbReference>
<evidence type="ECO:0000259" key="11">
    <source>
        <dbReference type="PROSITE" id="PS51755"/>
    </source>
</evidence>
<proteinExistence type="predicted"/>
<dbReference type="InterPro" id="IPR001867">
    <property type="entry name" value="OmpR/PhoB-type_DNA-bd"/>
</dbReference>
<dbReference type="PROSITE" id="PS51755">
    <property type="entry name" value="OMPR_PHOB"/>
    <property type="match status" value="1"/>
</dbReference>
<feature type="domain" description="OmpR/PhoB-type" evidence="11">
    <location>
        <begin position="132"/>
        <end position="228"/>
    </location>
</feature>
<dbReference type="GO" id="GO:0005829">
    <property type="term" value="C:cytosol"/>
    <property type="evidence" value="ECO:0007669"/>
    <property type="project" value="TreeGrafter"/>
</dbReference>
<gene>
    <name evidence="12" type="ORF">IAA08_02285</name>
</gene>
<evidence type="ECO:0000256" key="7">
    <source>
        <dbReference type="ARBA" id="ARBA00024867"/>
    </source>
</evidence>
<comment type="caution">
    <text evidence="12">The sequence shown here is derived from an EMBL/GenBank/DDBJ whole genome shotgun (WGS) entry which is preliminary data.</text>
</comment>
<name>A0A9D2IF48_9FIRM</name>
<evidence type="ECO:0000256" key="5">
    <source>
        <dbReference type="ARBA" id="ARBA00023125"/>
    </source>
</evidence>
<dbReference type="GO" id="GO:0032993">
    <property type="term" value="C:protein-DNA complex"/>
    <property type="evidence" value="ECO:0007669"/>
    <property type="project" value="TreeGrafter"/>
</dbReference>
<dbReference type="InterPro" id="IPR039420">
    <property type="entry name" value="WalR-like"/>
</dbReference>
<dbReference type="SMART" id="SM00448">
    <property type="entry name" value="REC"/>
    <property type="match status" value="1"/>
</dbReference>
<evidence type="ECO:0000256" key="8">
    <source>
        <dbReference type="PROSITE-ProRule" id="PRU00169"/>
    </source>
</evidence>
<dbReference type="InterPro" id="IPR036388">
    <property type="entry name" value="WH-like_DNA-bd_sf"/>
</dbReference>
<dbReference type="Pfam" id="PF00072">
    <property type="entry name" value="Response_reg"/>
    <property type="match status" value="1"/>
</dbReference>
<keyword evidence="5 9" id="KW-0238">DNA-binding</keyword>
<dbReference type="Proteomes" id="UP000824024">
    <property type="component" value="Unassembled WGS sequence"/>
</dbReference>
<dbReference type="CDD" id="cd00383">
    <property type="entry name" value="trans_reg_C"/>
    <property type="match status" value="1"/>
</dbReference>
<dbReference type="SUPFAM" id="SSF52172">
    <property type="entry name" value="CheY-like"/>
    <property type="match status" value="1"/>
</dbReference>
<dbReference type="GO" id="GO:0000156">
    <property type="term" value="F:phosphorelay response regulator activity"/>
    <property type="evidence" value="ECO:0007669"/>
    <property type="project" value="TreeGrafter"/>
</dbReference>
<keyword evidence="6" id="KW-0804">Transcription</keyword>
<evidence type="ECO:0000259" key="10">
    <source>
        <dbReference type="PROSITE" id="PS50110"/>
    </source>
</evidence>
<organism evidence="12 13">
    <name type="scientific">Candidatus Eubacterium avistercoris</name>
    <dbReference type="NCBI Taxonomy" id="2838567"/>
    <lineage>
        <taxon>Bacteria</taxon>
        <taxon>Bacillati</taxon>
        <taxon>Bacillota</taxon>
        <taxon>Clostridia</taxon>
        <taxon>Eubacteriales</taxon>
        <taxon>Eubacteriaceae</taxon>
        <taxon>Eubacterium</taxon>
    </lineage>
</organism>
<dbReference type="GO" id="GO:0000976">
    <property type="term" value="F:transcription cis-regulatory region binding"/>
    <property type="evidence" value="ECO:0007669"/>
    <property type="project" value="TreeGrafter"/>
</dbReference>
<feature type="DNA-binding region" description="OmpR/PhoB-type" evidence="9">
    <location>
        <begin position="132"/>
        <end position="228"/>
    </location>
</feature>
<evidence type="ECO:0000256" key="9">
    <source>
        <dbReference type="PROSITE-ProRule" id="PRU01091"/>
    </source>
</evidence>
<dbReference type="GO" id="GO:0006355">
    <property type="term" value="P:regulation of DNA-templated transcription"/>
    <property type="evidence" value="ECO:0007669"/>
    <property type="project" value="InterPro"/>
</dbReference>
<evidence type="ECO:0000256" key="4">
    <source>
        <dbReference type="ARBA" id="ARBA00023015"/>
    </source>
</evidence>
<feature type="domain" description="Response regulatory" evidence="10">
    <location>
        <begin position="3"/>
        <end position="116"/>
    </location>
</feature>
<protein>
    <recommendedName>
        <fullName evidence="1">Stage 0 sporulation protein A homolog</fullName>
    </recommendedName>
</protein>
<keyword evidence="3" id="KW-0902">Two-component regulatory system</keyword>
<dbReference type="PROSITE" id="PS50110">
    <property type="entry name" value="RESPONSE_REGULATORY"/>
    <property type="match status" value="1"/>
</dbReference>
<dbReference type="CDD" id="cd17574">
    <property type="entry name" value="REC_OmpR"/>
    <property type="match status" value="1"/>
</dbReference>
<evidence type="ECO:0000256" key="3">
    <source>
        <dbReference type="ARBA" id="ARBA00023012"/>
    </source>
</evidence>